<comment type="similarity">
    <text evidence="5">Belongs to the SAT4 family.</text>
</comment>
<reference evidence="8 9" key="1">
    <citation type="journal article" date="2023" name="PLoS ONE">
        <title>Cytospora paraplurivora sp. nov. isolated from orchards with fruit tree decline syndrome in Ontario, Canada.</title>
        <authorList>
            <person name="Ilyukhin E."/>
            <person name="Nguyen H.D.T."/>
            <person name="Castle A.J."/>
            <person name="Ellouze W."/>
        </authorList>
    </citation>
    <scope>NUCLEOTIDE SEQUENCE [LARGE SCALE GENOMIC DNA]</scope>
    <source>
        <strain evidence="8 9">FDS-564</strain>
    </source>
</reference>
<comment type="subcellular location">
    <subcellularLocation>
        <location evidence="1">Membrane</location>
        <topology evidence="1">Multi-pass membrane protein</topology>
    </subcellularLocation>
</comment>
<evidence type="ECO:0000256" key="5">
    <source>
        <dbReference type="ARBA" id="ARBA00038359"/>
    </source>
</evidence>
<keyword evidence="3 6" id="KW-1133">Transmembrane helix</keyword>
<keyword evidence="4 6" id="KW-0472">Membrane</keyword>
<dbReference type="EMBL" id="JAJSPL020000077">
    <property type="protein sequence ID" value="KAK7728889.1"/>
    <property type="molecule type" value="Genomic_DNA"/>
</dbReference>
<protein>
    <recommendedName>
        <fullName evidence="7">Rhodopsin domain-containing protein</fullName>
    </recommendedName>
</protein>
<evidence type="ECO:0000256" key="3">
    <source>
        <dbReference type="ARBA" id="ARBA00022989"/>
    </source>
</evidence>
<dbReference type="InterPro" id="IPR049326">
    <property type="entry name" value="Rhodopsin_dom_fungi"/>
</dbReference>
<accession>A0AAN9TVX6</accession>
<evidence type="ECO:0000256" key="4">
    <source>
        <dbReference type="ARBA" id="ARBA00023136"/>
    </source>
</evidence>
<feature type="transmembrane region" description="Helical" evidence="6">
    <location>
        <begin position="129"/>
        <end position="152"/>
    </location>
</feature>
<feature type="transmembrane region" description="Helical" evidence="6">
    <location>
        <begin position="39"/>
        <end position="58"/>
    </location>
</feature>
<keyword evidence="9" id="KW-1185">Reference proteome</keyword>
<feature type="domain" description="Rhodopsin" evidence="7">
    <location>
        <begin position="132"/>
        <end position="197"/>
    </location>
</feature>
<evidence type="ECO:0000313" key="8">
    <source>
        <dbReference type="EMBL" id="KAK7728889.1"/>
    </source>
</evidence>
<sequence>MAHTDQARQDSLVIVSTVLTSISSKGAPAFLTRSGGNRYYIALVVIARSILRFFVIMRASYDDYTILVAQIFNIGCMVEVLVARANHIGFPAATLTINNMLSLLKVALALEVTYHIIVGFVKISILCLYLRFAIAGINIITDIWIIILPIKTLKGINRPLKEKIALVLIFGAGVFATVMSIVRLQSVYTYTLATDKFRNAIAV</sequence>
<dbReference type="PANTHER" id="PTHR33048">
    <property type="entry name" value="PTH11-LIKE INTEGRAL MEMBRANE PROTEIN (AFU_ORTHOLOGUE AFUA_5G11245)"/>
    <property type="match status" value="1"/>
</dbReference>
<feature type="transmembrane region" description="Helical" evidence="6">
    <location>
        <begin position="64"/>
        <end position="82"/>
    </location>
</feature>
<dbReference type="Proteomes" id="UP001320245">
    <property type="component" value="Unassembled WGS sequence"/>
</dbReference>
<proteinExistence type="inferred from homology"/>
<keyword evidence="2 6" id="KW-0812">Transmembrane</keyword>
<feature type="transmembrane region" description="Helical" evidence="6">
    <location>
        <begin position="103"/>
        <end position="123"/>
    </location>
</feature>
<feature type="transmembrane region" description="Helical" evidence="6">
    <location>
        <begin position="164"/>
        <end position="182"/>
    </location>
</feature>
<comment type="caution">
    <text evidence="8">The sequence shown here is derived from an EMBL/GenBank/DDBJ whole genome shotgun (WGS) entry which is preliminary data.</text>
</comment>
<organism evidence="8 9">
    <name type="scientific">Cytospora paraplurivora</name>
    <dbReference type="NCBI Taxonomy" id="2898453"/>
    <lineage>
        <taxon>Eukaryota</taxon>
        <taxon>Fungi</taxon>
        <taxon>Dikarya</taxon>
        <taxon>Ascomycota</taxon>
        <taxon>Pezizomycotina</taxon>
        <taxon>Sordariomycetes</taxon>
        <taxon>Sordariomycetidae</taxon>
        <taxon>Diaporthales</taxon>
        <taxon>Cytosporaceae</taxon>
        <taxon>Cytospora</taxon>
    </lineage>
</organism>
<evidence type="ECO:0000256" key="1">
    <source>
        <dbReference type="ARBA" id="ARBA00004141"/>
    </source>
</evidence>
<evidence type="ECO:0000259" key="7">
    <source>
        <dbReference type="Pfam" id="PF20684"/>
    </source>
</evidence>
<dbReference type="PANTHER" id="PTHR33048:SF123">
    <property type="entry name" value="INTEGRAL MEMBRANE PROTEIN"/>
    <property type="match status" value="1"/>
</dbReference>
<evidence type="ECO:0000256" key="2">
    <source>
        <dbReference type="ARBA" id="ARBA00022692"/>
    </source>
</evidence>
<gene>
    <name evidence="8" type="ORF">SLS53_009352</name>
</gene>
<evidence type="ECO:0000313" key="9">
    <source>
        <dbReference type="Proteomes" id="UP001320245"/>
    </source>
</evidence>
<dbReference type="GO" id="GO:0016020">
    <property type="term" value="C:membrane"/>
    <property type="evidence" value="ECO:0007669"/>
    <property type="project" value="UniProtKB-SubCell"/>
</dbReference>
<dbReference type="InterPro" id="IPR052337">
    <property type="entry name" value="SAT4-like"/>
</dbReference>
<evidence type="ECO:0000256" key="6">
    <source>
        <dbReference type="SAM" id="Phobius"/>
    </source>
</evidence>
<name>A0AAN9TVX6_9PEZI</name>
<dbReference type="AlphaFoldDB" id="A0AAN9TVX6"/>
<dbReference type="Pfam" id="PF20684">
    <property type="entry name" value="Fung_rhodopsin"/>
    <property type="match status" value="1"/>
</dbReference>